<proteinExistence type="predicted"/>
<evidence type="ECO:0000313" key="3">
    <source>
        <dbReference type="Proteomes" id="UP000765509"/>
    </source>
</evidence>
<accession>A0A9Q3JJQ3</accession>
<protein>
    <submittedName>
        <fullName evidence="2">Uncharacterized protein</fullName>
    </submittedName>
</protein>
<feature type="compositionally biased region" description="Polar residues" evidence="1">
    <location>
        <begin position="87"/>
        <end position="116"/>
    </location>
</feature>
<dbReference type="EMBL" id="AVOT02073953">
    <property type="protein sequence ID" value="MBW0563246.1"/>
    <property type="molecule type" value="Genomic_DNA"/>
</dbReference>
<keyword evidence="3" id="KW-1185">Reference proteome</keyword>
<organism evidence="2 3">
    <name type="scientific">Austropuccinia psidii MF-1</name>
    <dbReference type="NCBI Taxonomy" id="1389203"/>
    <lineage>
        <taxon>Eukaryota</taxon>
        <taxon>Fungi</taxon>
        <taxon>Dikarya</taxon>
        <taxon>Basidiomycota</taxon>
        <taxon>Pucciniomycotina</taxon>
        <taxon>Pucciniomycetes</taxon>
        <taxon>Pucciniales</taxon>
        <taxon>Sphaerophragmiaceae</taxon>
        <taxon>Austropuccinia</taxon>
    </lineage>
</organism>
<comment type="caution">
    <text evidence="2">The sequence shown here is derived from an EMBL/GenBank/DDBJ whole genome shotgun (WGS) entry which is preliminary data.</text>
</comment>
<feature type="region of interest" description="Disordered" evidence="1">
    <location>
        <begin position="81"/>
        <end position="173"/>
    </location>
</feature>
<evidence type="ECO:0000313" key="2">
    <source>
        <dbReference type="EMBL" id="MBW0563246.1"/>
    </source>
</evidence>
<evidence type="ECO:0000256" key="1">
    <source>
        <dbReference type="SAM" id="MobiDB-lite"/>
    </source>
</evidence>
<dbReference type="AlphaFoldDB" id="A0A9Q3JJQ3"/>
<reference evidence="2" key="1">
    <citation type="submission" date="2021-03" db="EMBL/GenBank/DDBJ databases">
        <title>Draft genome sequence of rust myrtle Austropuccinia psidii MF-1, a brazilian biotype.</title>
        <authorList>
            <person name="Quecine M.C."/>
            <person name="Pachon D.M.R."/>
            <person name="Bonatelli M.L."/>
            <person name="Correr F.H."/>
            <person name="Franceschini L.M."/>
            <person name="Leite T.F."/>
            <person name="Margarido G.R.A."/>
            <person name="Almeida C.A."/>
            <person name="Ferrarezi J.A."/>
            <person name="Labate C.A."/>
        </authorList>
    </citation>
    <scope>NUCLEOTIDE SEQUENCE</scope>
    <source>
        <strain evidence="2">MF-1</strain>
    </source>
</reference>
<name>A0A9Q3JJQ3_9BASI</name>
<gene>
    <name evidence="2" type="ORF">O181_102961</name>
</gene>
<sequence length="173" mass="19853">MEQVLHLHKLLKDLFQWGIDNKRFNIASHWAELGASFQKICLKEIDFIELMVLTKGWNPTRQFRLLEVRVTRIRENKATIQALEEQPAQTENTQFPSGSQGVGQTSSPVASQHSGTSRSVAKSHHSSQSQVVSSRRQEHKGKVKTSFNQRQKDSDPMIQKRLDLVKEVHKNQK</sequence>
<feature type="compositionally biased region" description="Basic and acidic residues" evidence="1">
    <location>
        <begin position="150"/>
        <end position="173"/>
    </location>
</feature>
<dbReference type="Proteomes" id="UP000765509">
    <property type="component" value="Unassembled WGS sequence"/>
</dbReference>